<organism evidence="5">
    <name type="scientific">Cyprideis torosa</name>
    <dbReference type="NCBI Taxonomy" id="163714"/>
    <lineage>
        <taxon>Eukaryota</taxon>
        <taxon>Metazoa</taxon>
        <taxon>Ecdysozoa</taxon>
        <taxon>Arthropoda</taxon>
        <taxon>Crustacea</taxon>
        <taxon>Oligostraca</taxon>
        <taxon>Ostracoda</taxon>
        <taxon>Podocopa</taxon>
        <taxon>Podocopida</taxon>
        <taxon>Cytherocopina</taxon>
        <taxon>Cytheroidea</taxon>
        <taxon>Cytherideidae</taxon>
        <taxon>Cyprideis</taxon>
    </lineage>
</organism>
<dbReference type="AlphaFoldDB" id="A0A7R8W8M1"/>
<accession>A0A7R8W8M1</accession>
<evidence type="ECO:0000256" key="4">
    <source>
        <dbReference type="ARBA" id="ARBA00022801"/>
    </source>
</evidence>
<evidence type="ECO:0000256" key="3">
    <source>
        <dbReference type="ARBA" id="ARBA00022723"/>
    </source>
</evidence>
<dbReference type="SUPFAM" id="SSF53649">
    <property type="entry name" value="Alkaline phosphatase-like"/>
    <property type="match status" value="1"/>
</dbReference>
<proteinExistence type="inferred from homology"/>
<comment type="cofactor">
    <cofactor evidence="1">
        <name>Ca(2+)</name>
        <dbReference type="ChEBI" id="CHEBI:29108"/>
    </cofactor>
</comment>
<keyword evidence="3" id="KW-0479">Metal-binding</keyword>
<evidence type="ECO:0000256" key="2">
    <source>
        <dbReference type="ARBA" id="ARBA00008779"/>
    </source>
</evidence>
<dbReference type="PANTHER" id="PTHR45953:SF1">
    <property type="entry name" value="IDURONATE 2-SULFATASE"/>
    <property type="match status" value="1"/>
</dbReference>
<dbReference type="GO" id="GO:0004423">
    <property type="term" value="F:iduronate-2-sulfatase activity"/>
    <property type="evidence" value="ECO:0007669"/>
    <property type="project" value="TreeGrafter"/>
</dbReference>
<comment type="similarity">
    <text evidence="2">Belongs to the sulfatase family.</text>
</comment>
<dbReference type="PANTHER" id="PTHR45953">
    <property type="entry name" value="IDURONATE 2-SULFATASE"/>
    <property type="match status" value="1"/>
</dbReference>
<dbReference type="InterPro" id="IPR000917">
    <property type="entry name" value="Sulfatase_N"/>
</dbReference>
<reference evidence="5" key="1">
    <citation type="submission" date="2020-11" db="EMBL/GenBank/DDBJ databases">
        <authorList>
            <person name="Tran Van P."/>
        </authorList>
    </citation>
    <scope>NUCLEOTIDE SEQUENCE</scope>
</reference>
<gene>
    <name evidence="5" type="ORF">CTOB1V02_LOCUS4869</name>
</gene>
<name>A0A7R8W8M1_9CRUS</name>
<dbReference type="Pfam" id="PF00884">
    <property type="entry name" value="Sulfatase"/>
    <property type="match status" value="1"/>
</dbReference>
<dbReference type="GO" id="GO:0046872">
    <property type="term" value="F:metal ion binding"/>
    <property type="evidence" value="ECO:0007669"/>
    <property type="project" value="UniProtKB-KW"/>
</dbReference>
<evidence type="ECO:0000313" key="5">
    <source>
        <dbReference type="EMBL" id="CAD7226958.1"/>
    </source>
</evidence>
<dbReference type="OrthoDB" id="96314at2759"/>
<keyword evidence="4" id="KW-0378">Hydrolase</keyword>
<dbReference type="InterPro" id="IPR017850">
    <property type="entry name" value="Alkaline_phosphatase_core_sf"/>
</dbReference>
<dbReference type="EMBL" id="OB660987">
    <property type="protein sequence ID" value="CAD7226958.1"/>
    <property type="molecule type" value="Genomic_DNA"/>
</dbReference>
<protein>
    <submittedName>
        <fullName evidence="5">Uncharacterized protein</fullName>
    </submittedName>
</protein>
<dbReference type="GO" id="GO:0005737">
    <property type="term" value="C:cytoplasm"/>
    <property type="evidence" value="ECO:0007669"/>
    <property type="project" value="TreeGrafter"/>
</dbReference>
<evidence type="ECO:0000256" key="1">
    <source>
        <dbReference type="ARBA" id="ARBA00001913"/>
    </source>
</evidence>
<dbReference type="Gene3D" id="3.40.720.10">
    <property type="entry name" value="Alkaline Phosphatase, subunit A"/>
    <property type="match status" value="1"/>
</dbReference>
<sequence length="372" mass="42773">MPGKTLPDLQTADEASSFLLSYKMKKPFLLAVGFHKPHIPLKYPKQYDDLYPLEDIPLPRVRTKPPRMPEVAWNPWNDLRRREDVRSLNLTFPFEPVPDDFARRIIRSYYSATTYMDDQVGKVIDALEKSGQGNTTAIIILGDHGWSLGEHGEWAKYSNLDVSLRVPLIITVPWLNHSCGLTVDQPIELLDVFPTIVDIMELPTLKLCRPGKSARERVCSEGRSFLPVLEGDALEVQKRAAFSQYPRPGPVPTKHPNSDQPSLRQIKIMGYTVRTMTYRYTEWLPFNWKTFRPSWNQVLAAELYDHEFDPDELNNVVGKTKYREAVKKLKQLLRDQGTITSSKQTQPPIEDSGWLQHLLTFTTETLAFFFGK</sequence>